<evidence type="ECO:0000313" key="9">
    <source>
        <dbReference type="Proteomes" id="UP000250642"/>
    </source>
</evidence>
<accession>A0A329R174</accession>
<gene>
    <name evidence="8" type="ORF">DC345_09165</name>
</gene>
<dbReference type="EMBL" id="QEVW01000005">
    <property type="protein sequence ID" value="RAW17242.1"/>
    <property type="molecule type" value="Genomic_DNA"/>
</dbReference>
<keyword evidence="4 7" id="KW-0560">Oxidoreductase</keyword>
<comment type="caution">
    <text evidence="8">The sequence shown here is derived from an EMBL/GenBank/DDBJ whole genome shotgun (WGS) entry which is preliminary data.</text>
</comment>
<evidence type="ECO:0000256" key="7">
    <source>
        <dbReference type="RuleBase" id="RU000461"/>
    </source>
</evidence>
<sequence length="409" mass="46731">MNRAPRKYANYIPIRELEAVEQQLLPFQVYAELRENTPVRYDNHRECWDIFRYENVQYVLKNPKLFSSERDRANASMLTTDPPKHKQLRDLVNQAFTPRAIEALAPRIQEIADELLTPHFSEGRMRLIDDLATPLPVIVIAELIGVPASDRQKFKDWSDALVKGARDDSDEAFQELMEEKKRNQQELASYFTAIMEERRQRPEDDLISLLLAAEIEGEKLTAEEVVGFCILLLAAGNETTTNLITNAVRILSEQPELQQQLREHPELIPTAVEETLRYYPPIVAIGRIAKENVELNGQTIQAGEQVISWVGSANRDGGQFDQAEKFLPDRKPNRHMGFGFGIHFCLGAPLARLEARVVLQTMLRQMEDIQLVPDTVLQPIQSAFVFGVKEYPIQFKSLIHKPSDAMNQC</sequence>
<dbReference type="SUPFAM" id="SSF48264">
    <property type="entry name" value="Cytochrome P450"/>
    <property type="match status" value="1"/>
</dbReference>
<dbReference type="GO" id="GO:0005506">
    <property type="term" value="F:iron ion binding"/>
    <property type="evidence" value="ECO:0007669"/>
    <property type="project" value="InterPro"/>
</dbReference>
<name>A0A329R174_9BACL</name>
<dbReference type="PANTHER" id="PTHR46696">
    <property type="entry name" value="P450, PUTATIVE (EUROFUNG)-RELATED"/>
    <property type="match status" value="1"/>
</dbReference>
<dbReference type="InterPro" id="IPR001128">
    <property type="entry name" value="Cyt_P450"/>
</dbReference>
<evidence type="ECO:0000256" key="5">
    <source>
        <dbReference type="ARBA" id="ARBA00023004"/>
    </source>
</evidence>
<dbReference type="InterPro" id="IPR017972">
    <property type="entry name" value="Cyt_P450_CS"/>
</dbReference>
<proteinExistence type="inferred from homology"/>
<dbReference type="RefSeq" id="WP_113052803.1">
    <property type="nucleotide sequence ID" value="NZ_QEVW01000005.1"/>
</dbReference>
<dbReference type="PANTHER" id="PTHR46696:SF1">
    <property type="entry name" value="CYTOCHROME P450 YJIB-RELATED"/>
    <property type="match status" value="1"/>
</dbReference>
<organism evidence="8 9">
    <name type="scientific">Paenibacillus taichungensis</name>
    <dbReference type="NCBI Taxonomy" id="484184"/>
    <lineage>
        <taxon>Bacteria</taxon>
        <taxon>Bacillati</taxon>
        <taxon>Bacillota</taxon>
        <taxon>Bacilli</taxon>
        <taxon>Bacillales</taxon>
        <taxon>Paenibacillaceae</taxon>
        <taxon>Paenibacillus</taxon>
    </lineage>
</organism>
<evidence type="ECO:0000256" key="6">
    <source>
        <dbReference type="ARBA" id="ARBA00023033"/>
    </source>
</evidence>
<dbReference type="InterPro" id="IPR002397">
    <property type="entry name" value="Cyt_P450_B"/>
</dbReference>
<keyword evidence="3 7" id="KW-0479">Metal-binding</keyword>
<dbReference type="Gene3D" id="1.10.630.10">
    <property type="entry name" value="Cytochrome P450"/>
    <property type="match status" value="1"/>
</dbReference>
<dbReference type="PRINTS" id="PR00385">
    <property type="entry name" value="P450"/>
</dbReference>
<evidence type="ECO:0000313" key="8">
    <source>
        <dbReference type="EMBL" id="RAW17242.1"/>
    </source>
</evidence>
<dbReference type="GO" id="GO:0020037">
    <property type="term" value="F:heme binding"/>
    <property type="evidence" value="ECO:0007669"/>
    <property type="project" value="InterPro"/>
</dbReference>
<dbReference type="GO" id="GO:0004497">
    <property type="term" value="F:monooxygenase activity"/>
    <property type="evidence" value="ECO:0007669"/>
    <property type="project" value="UniProtKB-KW"/>
</dbReference>
<dbReference type="PRINTS" id="PR00359">
    <property type="entry name" value="BP450"/>
</dbReference>
<dbReference type="CDD" id="cd11032">
    <property type="entry name" value="P450_EryK-like"/>
    <property type="match status" value="1"/>
</dbReference>
<dbReference type="Proteomes" id="UP000250642">
    <property type="component" value="Unassembled WGS sequence"/>
</dbReference>
<keyword evidence="2 7" id="KW-0349">Heme</keyword>
<comment type="similarity">
    <text evidence="1 7">Belongs to the cytochrome P450 family.</text>
</comment>
<dbReference type="InterPro" id="IPR036396">
    <property type="entry name" value="Cyt_P450_sf"/>
</dbReference>
<dbReference type="Pfam" id="PF00067">
    <property type="entry name" value="p450"/>
    <property type="match status" value="1"/>
</dbReference>
<evidence type="ECO:0000256" key="1">
    <source>
        <dbReference type="ARBA" id="ARBA00010617"/>
    </source>
</evidence>
<dbReference type="FunFam" id="1.10.630.10:FF:000018">
    <property type="entry name" value="Cytochrome P450 monooxygenase"/>
    <property type="match status" value="1"/>
</dbReference>
<evidence type="ECO:0000256" key="2">
    <source>
        <dbReference type="ARBA" id="ARBA00022617"/>
    </source>
</evidence>
<dbReference type="GO" id="GO:0016705">
    <property type="term" value="F:oxidoreductase activity, acting on paired donors, with incorporation or reduction of molecular oxygen"/>
    <property type="evidence" value="ECO:0007669"/>
    <property type="project" value="InterPro"/>
</dbReference>
<keyword evidence="6 7" id="KW-0503">Monooxygenase</keyword>
<reference evidence="8 9" key="1">
    <citation type="submission" date="2018-04" db="EMBL/GenBank/DDBJ databases">
        <title>Paenibacillus taichungensis Genome sequencing and assembly.</title>
        <authorList>
            <person name="Xu J."/>
            <person name="Rensing C."/>
            <person name="Mazhar H.S."/>
        </authorList>
    </citation>
    <scope>NUCLEOTIDE SEQUENCE [LARGE SCALE GENOMIC DNA]</scope>
    <source>
        <strain evidence="8 9">NC1</strain>
    </source>
</reference>
<keyword evidence="5 7" id="KW-0408">Iron</keyword>
<dbReference type="PROSITE" id="PS00086">
    <property type="entry name" value="CYTOCHROME_P450"/>
    <property type="match status" value="1"/>
</dbReference>
<evidence type="ECO:0000256" key="4">
    <source>
        <dbReference type="ARBA" id="ARBA00023002"/>
    </source>
</evidence>
<dbReference type="AlphaFoldDB" id="A0A329R174"/>
<evidence type="ECO:0000256" key="3">
    <source>
        <dbReference type="ARBA" id="ARBA00022723"/>
    </source>
</evidence>
<protein>
    <submittedName>
        <fullName evidence="8">Cytochrome P450</fullName>
    </submittedName>
</protein>